<organism evidence="2 3">
    <name type="scientific">Amphibalanus amphitrite</name>
    <name type="common">Striped barnacle</name>
    <name type="synonym">Balanus amphitrite</name>
    <dbReference type="NCBI Taxonomy" id="1232801"/>
    <lineage>
        <taxon>Eukaryota</taxon>
        <taxon>Metazoa</taxon>
        <taxon>Ecdysozoa</taxon>
        <taxon>Arthropoda</taxon>
        <taxon>Crustacea</taxon>
        <taxon>Multicrustacea</taxon>
        <taxon>Cirripedia</taxon>
        <taxon>Thoracica</taxon>
        <taxon>Thoracicalcarea</taxon>
        <taxon>Balanomorpha</taxon>
        <taxon>Balanoidea</taxon>
        <taxon>Balanidae</taxon>
        <taxon>Amphibalaninae</taxon>
        <taxon>Amphibalanus</taxon>
    </lineage>
</organism>
<protein>
    <submittedName>
        <fullName evidence="2">Sodium channel protein 60E</fullName>
    </submittedName>
</protein>
<reference evidence="2 3" key="1">
    <citation type="submission" date="2019-07" db="EMBL/GenBank/DDBJ databases">
        <title>Draft genome assembly of a fouling barnacle, Amphibalanus amphitrite (Darwin, 1854): The first reference genome for Thecostraca.</title>
        <authorList>
            <person name="Kim W."/>
        </authorList>
    </citation>
    <scope>NUCLEOTIDE SEQUENCE [LARGE SCALE GENOMIC DNA]</scope>
    <source>
        <strain evidence="2">SNU_AA5</strain>
        <tissue evidence="2">Soma without cirri and trophi</tissue>
    </source>
</reference>
<dbReference type="EMBL" id="VIIS01001741">
    <property type="protein sequence ID" value="KAF0293555.1"/>
    <property type="molecule type" value="Genomic_DNA"/>
</dbReference>
<feature type="compositionally biased region" description="Low complexity" evidence="1">
    <location>
        <begin position="66"/>
        <end position="78"/>
    </location>
</feature>
<dbReference type="GO" id="GO:0034220">
    <property type="term" value="P:monoatomic ion transmembrane transport"/>
    <property type="evidence" value="ECO:0007669"/>
    <property type="project" value="UniProtKB-KW"/>
</dbReference>
<proteinExistence type="predicted"/>
<feature type="region of interest" description="Disordered" evidence="1">
    <location>
        <begin position="54"/>
        <end position="90"/>
    </location>
</feature>
<keyword evidence="2" id="KW-0813">Transport</keyword>
<sequence length="149" mass="16423">MGWLAYGAPGFFEAFSQEKLPGYFTTVLLGNKLDIEHASSESVRRAAMGGGKPLQWVLRRGRPGRRPTAGSGTASGGSTPPPGTIKPFTQASLERLETRTAEARKHFGVLPRRNARLQDGSVLPTKFSPFPTHMYGRPLEEFDQFIFEE</sequence>
<dbReference type="Proteomes" id="UP000440578">
    <property type="component" value="Unassembled WGS sequence"/>
</dbReference>
<keyword evidence="2" id="KW-0406">Ion transport</keyword>
<gene>
    <name evidence="2" type="primary">NaCP60E_0</name>
    <name evidence="2" type="ORF">FJT64_008694</name>
</gene>
<dbReference type="AlphaFoldDB" id="A0A6A4VHT6"/>
<dbReference type="OrthoDB" id="6627159at2759"/>
<evidence type="ECO:0000313" key="3">
    <source>
        <dbReference type="Proteomes" id="UP000440578"/>
    </source>
</evidence>
<comment type="caution">
    <text evidence="2">The sequence shown here is derived from an EMBL/GenBank/DDBJ whole genome shotgun (WGS) entry which is preliminary data.</text>
</comment>
<keyword evidence="2" id="KW-0407">Ion channel</keyword>
<evidence type="ECO:0000256" key="1">
    <source>
        <dbReference type="SAM" id="MobiDB-lite"/>
    </source>
</evidence>
<name>A0A6A4VHT6_AMPAM</name>
<keyword evidence="3" id="KW-1185">Reference proteome</keyword>
<accession>A0A6A4VHT6</accession>
<evidence type="ECO:0000313" key="2">
    <source>
        <dbReference type="EMBL" id="KAF0293555.1"/>
    </source>
</evidence>